<comment type="caution">
    <text evidence="3">The sequence shown here is derived from an EMBL/GenBank/DDBJ whole genome shotgun (WGS) entry which is preliminary data.</text>
</comment>
<keyword evidence="2" id="KW-0874">Quinone</keyword>
<feature type="transmembrane region" description="Helical" evidence="2">
    <location>
        <begin position="94"/>
        <end position="114"/>
    </location>
</feature>
<comment type="similarity">
    <text evidence="1 2">Belongs to the complex I subunit 6 family.</text>
</comment>
<dbReference type="AlphaFoldDB" id="A0A840UHK0"/>
<dbReference type="EC" id="7.1.1.-" evidence="2"/>
<dbReference type="GO" id="GO:0005886">
    <property type="term" value="C:plasma membrane"/>
    <property type="evidence" value="ECO:0007669"/>
    <property type="project" value="UniProtKB-SubCell"/>
</dbReference>
<evidence type="ECO:0000313" key="4">
    <source>
        <dbReference type="Proteomes" id="UP000559117"/>
    </source>
</evidence>
<name>A0A840UHK0_9FIRM</name>
<feature type="transmembrane region" description="Helical" evidence="2">
    <location>
        <begin position="34"/>
        <end position="51"/>
    </location>
</feature>
<dbReference type="GO" id="GO:0048038">
    <property type="term" value="F:quinone binding"/>
    <property type="evidence" value="ECO:0007669"/>
    <property type="project" value="UniProtKB-UniRule"/>
</dbReference>
<comment type="catalytic activity">
    <reaction evidence="2">
        <text>a quinone + NADH + 5 H(+)(in) = a quinol + NAD(+) + 4 H(+)(out)</text>
        <dbReference type="Rhea" id="RHEA:57888"/>
        <dbReference type="ChEBI" id="CHEBI:15378"/>
        <dbReference type="ChEBI" id="CHEBI:24646"/>
        <dbReference type="ChEBI" id="CHEBI:57540"/>
        <dbReference type="ChEBI" id="CHEBI:57945"/>
        <dbReference type="ChEBI" id="CHEBI:132124"/>
    </reaction>
</comment>
<dbReference type="Pfam" id="PF00499">
    <property type="entry name" value="Oxidored_q3"/>
    <property type="match status" value="1"/>
</dbReference>
<dbReference type="GO" id="GO:0008137">
    <property type="term" value="F:NADH dehydrogenase (ubiquinone) activity"/>
    <property type="evidence" value="ECO:0007669"/>
    <property type="project" value="UniProtKB-UniRule"/>
</dbReference>
<evidence type="ECO:0000313" key="3">
    <source>
        <dbReference type="EMBL" id="MBB5336479.1"/>
    </source>
</evidence>
<keyword evidence="2" id="KW-1133">Transmembrane helix</keyword>
<protein>
    <recommendedName>
        <fullName evidence="2">NADH-quinone oxidoreductase subunit J</fullName>
        <ecNumber evidence="2">7.1.1.-</ecNumber>
    </recommendedName>
</protein>
<dbReference type="EMBL" id="JACHFH010000018">
    <property type="protein sequence ID" value="MBB5336479.1"/>
    <property type="molecule type" value="Genomic_DNA"/>
</dbReference>
<keyword evidence="2" id="KW-0520">NAD</keyword>
<dbReference type="Proteomes" id="UP000559117">
    <property type="component" value="Unassembled WGS sequence"/>
</dbReference>
<proteinExistence type="inferred from homology"/>
<organism evidence="3 4">
    <name type="scientific">Pectinatus brassicae</name>
    <dbReference type="NCBI Taxonomy" id="862415"/>
    <lineage>
        <taxon>Bacteria</taxon>
        <taxon>Bacillati</taxon>
        <taxon>Bacillota</taxon>
        <taxon>Negativicutes</taxon>
        <taxon>Selenomonadales</taxon>
        <taxon>Selenomonadaceae</taxon>
        <taxon>Pectinatus</taxon>
    </lineage>
</organism>
<feature type="transmembrane region" description="Helical" evidence="2">
    <location>
        <begin position="6"/>
        <end position="27"/>
    </location>
</feature>
<accession>A0A840UHK0</accession>
<evidence type="ECO:0000256" key="1">
    <source>
        <dbReference type="ARBA" id="ARBA00005698"/>
    </source>
</evidence>
<comment type="subcellular location">
    <subcellularLocation>
        <location evidence="2">Cell membrane</location>
        <topology evidence="2">Multi-pass membrane protein</topology>
    </subcellularLocation>
</comment>
<dbReference type="InterPro" id="IPR042106">
    <property type="entry name" value="Nuo/plastoQ_OxRdtase_6_NuoJ"/>
</dbReference>
<reference evidence="3 4" key="1">
    <citation type="submission" date="2020-08" db="EMBL/GenBank/DDBJ databases">
        <title>Genomic Encyclopedia of Type Strains, Phase IV (KMG-IV): sequencing the most valuable type-strain genomes for metagenomic binning, comparative biology and taxonomic classification.</title>
        <authorList>
            <person name="Goeker M."/>
        </authorList>
    </citation>
    <scope>NUCLEOTIDE SEQUENCE [LARGE SCALE GENOMIC DNA]</scope>
    <source>
        <strain evidence="3 4">DSM 24661</strain>
    </source>
</reference>
<feature type="transmembrane region" description="Helical" evidence="2">
    <location>
        <begin position="141"/>
        <end position="163"/>
    </location>
</feature>
<dbReference type="PANTHER" id="PTHR33269">
    <property type="entry name" value="NADH-UBIQUINONE OXIDOREDUCTASE CHAIN 6"/>
    <property type="match status" value="1"/>
</dbReference>
<keyword evidence="2" id="KW-0472">Membrane</keyword>
<feature type="transmembrane region" description="Helical" evidence="2">
    <location>
        <begin position="57"/>
        <end position="74"/>
    </location>
</feature>
<gene>
    <name evidence="3" type="ORF">HNR32_001628</name>
</gene>
<sequence>MADTMASIIFYILAIIIVVAAWGIIYCKNLVHSALSMTLCFIAIAGLYALMQADFLAAVQIMIYAGTVVILIALGIMMTRRISMDRTNMPERRYMIWTALITGGLFTCLGIIFIEYPLASVNVKPEGNTVDAIAQLLLGKYMLSFEIAAVLLLAAMIGAVVLAKGADE</sequence>
<dbReference type="RefSeq" id="WP_183861453.1">
    <property type="nucleotide sequence ID" value="NZ_JACHFH010000018.1"/>
</dbReference>
<keyword evidence="2" id="KW-0812">Transmembrane</keyword>
<comment type="function">
    <text evidence="2">NDH-1 shuttles electrons from NADH, via FMN and iron-sulfur (Fe-S) centers, to quinones in the respiratory chain. Couples the redox reaction to proton translocation (for every two electrons transferred, four hydrogen ions are translocated across the cytoplasmic membrane), and thus conserves the redox energy in a proton gradient.</text>
</comment>
<evidence type="ECO:0000256" key="2">
    <source>
        <dbReference type="RuleBase" id="RU004429"/>
    </source>
</evidence>
<dbReference type="PANTHER" id="PTHR33269:SF17">
    <property type="entry name" value="NADH-UBIQUINONE OXIDOREDUCTASE CHAIN 6"/>
    <property type="match status" value="1"/>
</dbReference>
<keyword evidence="4" id="KW-1185">Reference proteome</keyword>
<keyword evidence="2" id="KW-1003">Cell membrane</keyword>
<dbReference type="Gene3D" id="1.20.120.1200">
    <property type="entry name" value="NADH-ubiquinone/plastoquinone oxidoreductase chain 6, subunit NuoJ"/>
    <property type="match status" value="1"/>
</dbReference>
<dbReference type="InterPro" id="IPR001457">
    <property type="entry name" value="NADH_UbQ/plastoQ_OxRdtase_su6"/>
</dbReference>